<dbReference type="EMBL" id="CAXAMM010039186">
    <property type="protein sequence ID" value="CAK9084576.1"/>
    <property type="molecule type" value="Genomic_DNA"/>
</dbReference>
<accession>A0ABP0QBM8</accession>
<dbReference type="Proteomes" id="UP001642464">
    <property type="component" value="Unassembled WGS sequence"/>
</dbReference>
<dbReference type="PANTHER" id="PTHR33153">
    <property type="entry name" value="MYND-TYPE DOMAIN-CONTAINING PROTEIN"/>
    <property type="match status" value="1"/>
</dbReference>
<evidence type="ECO:0000313" key="3">
    <source>
        <dbReference type="Proteomes" id="UP001642464"/>
    </source>
</evidence>
<keyword evidence="3" id="KW-1185">Reference proteome</keyword>
<reference evidence="2 3" key="1">
    <citation type="submission" date="2024-02" db="EMBL/GenBank/DDBJ databases">
        <authorList>
            <person name="Chen Y."/>
            <person name="Shah S."/>
            <person name="Dougan E. K."/>
            <person name="Thang M."/>
            <person name="Chan C."/>
        </authorList>
    </citation>
    <scope>NUCLEOTIDE SEQUENCE [LARGE SCALE GENOMIC DNA]</scope>
</reference>
<dbReference type="InterPro" id="IPR057191">
    <property type="entry name" value="DUF7869"/>
</dbReference>
<dbReference type="PANTHER" id="PTHR33153:SF3">
    <property type="entry name" value="TRAFFICKING PROTEIN PARTICLE COMPLEX SUBUNIT 11 DOMAIN-CONTAINING PROTEIN"/>
    <property type="match status" value="1"/>
</dbReference>
<name>A0ABP0QBM8_9DINO</name>
<protein>
    <recommendedName>
        <fullName evidence="1">DUF7869 domain-containing protein</fullName>
    </recommendedName>
</protein>
<evidence type="ECO:0000259" key="1">
    <source>
        <dbReference type="Pfam" id="PF25273"/>
    </source>
</evidence>
<proteinExistence type="predicted"/>
<feature type="non-terminal residue" evidence="2">
    <location>
        <position position="1"/>
    </location>
</feature>
<gene>
    <name evidence="2" type="ORF">SCF082_LOCUS40114</name>
</gene>
<evidence type="ECO:0000313" key="2">
    <source>
        <dbReference type="EMBL" id="CAK9084576.1"/>
    </source>
</evidence>
<sequence length="292" mass="33547">DGMDQSKWSIPRCRGDRYSKTFEQLERPRIKVHGLWCHYRELMFFCADPRTAADSDFIIECAARGLERIAAQCRESGAPMPTEVTIWCDNTVRESKNTWVLTFLSALVLKMKMKFAALCMSMVGHTHGCLDQIYGQLTVCFRYCSVLLDCDDVCSKIKDCLEKMKIHRWIGPDCKVHCEYVKCVRDWKSWLSKLHFSGGLRDNSESGIHSMMFLRRVDIPSNLRVTSFGRAAQTLPEHPSDVVCLVKRHASDANLFQEVMLAVPYVRLSRLPPLPTRPKPFKKIPVEKKRVG</sequence>
<organism evidence="2 3">
    <name type="scientific">Durusdinium trenchii</name>
    <dbReference type="NCBI Taxonomy" id="1381693"/>
    <lineage>
        <taxon>Eukaryota</taxon>
        <taxon>Sar</taxon>
        <taxon>Alveolata</taxon>
        <taxon>Dinophyceae</taxon>
        <taxon>Suessiales</taxon>
        <taxon>Symbiodiniaceae</taxon>
        <taxon>Durusdinium</taxon>
    </lineage>
</organism>
<feature type="domain" description="DUF7869" evidence="1">
    <location>
        <begin position="25"/>
        <end position="193"/>
    </location>
</feature>
<comment type="caution">
    <text evidence="2">The sequence shown here is derived from an EMBL/GenBank/DDBJ whole genome shotgun (WGS) entry which is preliminary data.</text>
</comment>
<dbReference type="Pfam" id="PF25273">
    <property type="entry name" value="DUF7869"/>
    <property type="match status" value="1"/>
</dbReference>